<evidence type="ECO:0000313" key="3">
    <source>
        <dbReference type="EMBL" id="EFJ15676.1"/>
    </source>
</evidence>
<gene>
    <name evidence="3" type="ORF">SELMODRAFT_117904</name>
</gene>
<dbReference type="Gramene" id="EFJ15676">
    <property type="protein sequence ID" value="EFJ15676"/>
    <property type="gene ID" value="SELMODRAFT_117904"/>
</dbReference>
<dbReference type="eggNOG" id="ENOG502QSKB">
    <property type="taxonomic scope" value="Eukaryota"/>
</dbReference>
<dbReference type="HOGENOM" id="CLU_015300_0_0_1"/>
<evidence type="ECO:0000313" key="4">
    <source>
        <dbReference type="Proteomes" id="UP000001514"/>
    </source>
</evidence>
<dbReference type="Pfam" id="PF03364">
    <property type="entry name" value="Polyketide_cyc"/>
    <property type="match status" value="2"/>
</dbReference>
<evidence type="ECO:0000259" key="2">
    <source>
        <dbReference type="Pfam" id="PF03364"/>
    </source>
</evidence>
<dbReference type="Gene3D" id="3.30.530.20">
    <property type="match status" value="2"/>
</dbReference>
<dbReference type="KEGG" id="smo:SELMODRAFT_117904"/>
<dbReference type="InParanoid" id="D8SIS5"/>
<organism evidence="4">
    <name type="scientific">Selaginella moellendorffii</name>
    <name type="common">Spikemoss</name>
    <dbReference type="NCBI Taxonomy" id="88036"/>
    <lineage>
        <taxon>Eukaryota</taxon>
        <taxon>Viridiplantae</taxon>
        <taxon>Streptophyta</taxon>
        <taxon>Embryophyta</taxon>
        <taxon>Tracheophyta</taxon>
        <taxon>Lycopodiopsida</taxon>
        <taxon>Selaginellales</taxon>
        <taxon>Selaginellaceae</taxon>
        <taxon>Selaginella</taxon>
    </lineage>
</organism>
<dbReference type="PANTHER" id="PTHR34060:SF2">
    <property type="entry name" value="OS03G0837900 PROTEIN"/>
    <property type="match status" value="1"/>
</dbReference>
<dbReference type="EMBL" id="GL377622">
    <property type="protein sequence ID" value="EFJ15676.1"/>
    <property type="molecule type" value="Genomic_DNA"/>
</dbReference>
<dbReference type="InterPro" id="IPR005031">
    <property type="entry name" value="COQ10_START"/>
</dbReference>
<feature type="domain" description="Coenzyme Q-binding protein COQ10 START" evidence="2">
    <location>
        <begin position="312"/>
        <end position="440"/>
    </location>
</feature>
<dbReference type="InterPro" id="IPR023393">
    <property type="entry name" value="START-like_dom_sf"/>
</dbReference>
<feature type="region of interest" description="Disordered" evidence="1">
    <location>
        <begin position="618"/>
        <end position="649"/>
    </location>
</feature>
<keyword evidence="4" id="KW-1185">Reference proteome</keyword>
<sequence length="649" mass="74540">MARIQRILVTDLISRRVCCPASIIYKNFEEQISWRRRSGRRGDDECSDAEKYHVECKVDVISWRERFISATITIEADINRVWEVLTDYERLAEFIPNLIHSARIPCPYPGRIWLLQRGLHTAMYWHIEATVVLDLEEFPHLTDGRSLQFCMVDGDFKKYAGRWLLQAGTRPGTTDLHYEVNVIPRLLLPGVFVEGIIKSDLPVNLRAIAERAEKNQRSVIKYPADGGMSVAAPIHSIVSKVTQSSDTKVTSFVQTDDRKYAQRWDNESVTKVKRVCKSDKQCTVDEVHLRRLSEVGHDGRFWRVVAAVTIAGSMEDVWNVLTSYETLSEFVPNLSSSKIVSRHGNHARVLQEGCKCLLYMVLHARVVLELQELPPNEITFQQVEGDFDVFSGKWTLESLGAEHTLLRYSVDMKMHNDFLLPREIIEEIVYEDLPENLCAIRARVELGDGCYIAKENVSPPPPPPQVREPADESFMNPKRKPVPGLQTDIKVLERELEGFVAKAGKERVMPVRAELRKNGRVDLEKAIRRFGGFRSIAERLNMSLAYKRRKPRGFWQNSENLKREIQLFQKKLRSDPSRMPSRRTLERAGRYDIARALEKWGGLHEVAKVLNLQTKRKRCLEEPEEGWEDWRPPESGSGSSSINPSPEKT</sequence>
<dbReference type="SUPFAM" id="SSF55961">
    <property type="entry name" value="Bet v1-like"/>
    <property type="match status" value="2"/>
</dbReference>
<evidence type="ECO:0000256" key="1">
    <source>
        <dbReference type="SAM" id="MobiDB-lite"/>
    </source>
</evidence>
<dbReference type="STRING" id="88036.D8SIS5"/>
<dbReference type="OMA" id="MDINWFE"/>
<dbReference type="PANTHER" id="PTHR34060">
    <property type="entry name" value="POLYKETIDE CYCLASE / DEHYDRASE AND LIPID TRANSPORT PROTEIN"/>
    <property type="match status" value="1"/>
</dbReference>
<dbReference type="CDD" id="cd08866">
    <property type="entry name" value="SRPBCC_11"/>
    <property type="match status" value="2"/>
</dbReference>
<feature type="compositionally biased region" description="Low complexity" evidence="1">
    <location>
        <begin position="633"/>
        <end position="649"/>
    </location>
</feature>
<dbReference type="Proteomes" id="UP000001514">
    <property type="component" value="Unassembled WGS sequence"/>
</dbReference>
<feature type="region of interest" description="Disordered" evidence="1">
    <location>
        <begin position="455"/>
        <end position="480"/>
    </location>
</feature>
<protein>
    <recommendedName>
        <fullName evidence="2">Coenzyme Q-binding protein COQ10 START domain-containing protein</fullName>
    </recommendedName>
</protein>
<dbReference type="AlphaFoldDB" id="D8SIS5"/>
<proteinExistence type="predicted"/>
<dbReference type="FunCoup" id="D8SIS5">
    <property type="interactions" value="1898"/>
</dbReference>
<accession>D8SIS5</accession>
<feature type="domain" description="Coenzyme Q-binding protein COQ10 START" evidence="2">
    <location>
        <begin position="74"/>
        <end position="208"/>
    </location>
</feature>
<name>D8SIS5_SELML</name>
<reference evidence="3 4" key="1">
    <citation type="journal article" date="2011" name="Science">
        <title>The Selaginella genome identifies genetic changes associated with the evolution of vascular plants.</title>
        <authorList>
            <person name="Banks J.A."/>
            <person name="Nishiyama T."/>
            <person name="Hasebe M."/>
            <person name="Bowman J.L."/>
            <person name="Gribskov M."/>
            <person name="dePamphilis C."/>
            <person name="Albert V.A."/>
            <person name="Aono N."/>
            <person name="Aoyama T."/>
            <person name="Ambrose B.A."/>
            <person name="Ashton N.W."/>
            <person name="Axtell M.J."/>
            <person name="Barker E."/>
            <person name="Barker M.S."/>
            <person name="Bennetzen J.L."/>
            <person name="Bonawitz N.D."/>
            <person name="Chapple C."/>
            <person name="Cheng C."/>
            <person name="Correa L.G."/>
            <person name="Dacre M."/>
            <person name="DeBarry J."/>
            <person name="Dreyer I."/>
            <person name="Elias M."/>
            <person name="Engstrom E.M."/>
            <person name="Estelle M."/>
            <person name="Feng L."/>
            <person name="Finet C."/>
            <person name="Floyd S.K."/>
            <person name="Frommer W.B."/>
            <person name="Fujita T."/>
            <person name="Gramzow L."/>
            <person name="Gutensohn M."/>
            <person name="Harholt J."/>
            <person name="Hattori M."/>
            <person name="Heyl A."/>
            <person name="Hirai T."/>
            <person name="Hiwatashi Y."/>
            <person name="Ishikawa M."/>
            <person name="Iwata M."/>
            <person name="Karol K.G."/>
            <person name="Koehler B."/>
            <person name="Kolukisaoglu U."/>
            <person name="Kubo M."/>
            <person name="Kurata T."/>
            <person name="Lalonde S."/>
            <person name="Li K."/>
            <person name="Li Y."/>
            <person name="Litt A."/>
            <person name="Lyons E."/>
            <person name="Manning G."/>
            <person name="Maruyama T."/>
            <person name="Michael T.P."/>
            <person name="Mikami K."/>
            <person name="Miyazaki S."/>
            <person name="Morinaga S."/>
            <person name="Murata T."/>
            <person name="Mueller-Roeber B."/>
            <person name="Nelson D.R."/>
            <person name="Obara M."/>
            <person name="Oguri Y."/>
            <person name="Olmstead R.G."/>
            <person name="Onodera N."/>
            <person name="Petersen B.L."/>
            <person name="Pils B."/>
            <person name="Prigge M."/>
            <person name="Rensing S.A."/>
            <person name="Riano-Pachon D.M."/>
            <person name="Roberts A.W."/>
            <person name="Sato Y."/>
            <person name="Scheller H.V."/>
            <person name="Schulz B."/>
            <person name="Schulz C."/>
            <person name="Shakirov E.V."/>
            <person name="Shibagaki N."/>
            <person name="Shinohara N."/>
            <person name="Shippen D.E."/>
            <person name="Soerensen I."/>
            <person name="Sotooka R."/>
            <person name="Sugimoto N."/>
            <person name="Sugita M."/>
            <person name="Sumikawa N."/>
            <person name="Tanurdzic M."/>
            <person name="Theissen G."/>
            <person name="Ulvskov P."/>
            <person name="Wakazuki S."/>
            <person name="Weng J.K."/>
            <person name="Willats W.W."/>
            <person name="Wipf D."/>
            <person name="Wolf P.G."/>
            <person name="Yang L."/>
            <person name="Zimmer A.D."/>
            <person name="Zhu Q."/>
            <person name="Mitros T."/>
            <person name="Hellsten U."/>
            <person name="Loque D."/>
            <person name="Otillar R."/>
            <person name="Salamov A."/>
            <person name="Schmutz J."/>
            <person name="Shapiro H."/>
            <person name="Lindquist E."/>
            <person name="Lucas S."/>
            <person name="Rokhsar D."/>
            <person name="Grigoriev I.V."/>
        </authorList>
    </citation>
    <scope>NUCLEOTIDE SEQUENCE [LARGE SCALE GENOMIC DNA]</scope>
</reference>